<evidence type="ECO:0000313" key="2">
    <source>
        <dbReference type="Proteomes" id="UP000314294"/>
    </source>
</evidence>
<gene>
    <name evidence="1" type="ORF">EYF80_037705</name>
</gene>
<comment type="caution">
    <text evidence="1">The sequence shown here is derived from an EMBL/GenBank/DDBJ whole genome shotgun (WGS) entry which is preliminary data.</text>
</comment>
<reference evidence="1 2" key="1">
    <citation type="submission" date="2019-03" db="EMBL/GenBank/DDBJ databases">
        <title>First draft genome of Liparis tanakae, snailfish: a comprehensive survey of snailfish specific genes.</title>
        <authorList>
            <person name="Kim W."/>
            <person name="Song I."/>
            <person name="Jeong J.-H."/>
            <person name="Kim D."/>
            <person name="Kim S."/>
            <person name="Ryu S."/>
            <person name="Song J.Y."/>
            <person name="Lee S.K."/>
        </authorList>
    </citation>
    <scope>NUCLEOTIDE SEQUENCE [LARGE SCALE GENOMIC DNA]</scope>
    <source>
        <tissue evidence="1">Muscle</tissue>
    </source>
</reference>
<keyword evidence="2" id="KW-1185">Reference proteome</keyword>
<sequence>MHSKVVNLFYTSQNPNLVQQRLPVDTADLPSSVFLFLLLDPACCCEGSARCFRFVLAGLTPHGGSP</sequence>
<protein>
    <submittedName>
        <fullName evidence="1">Uncharacterized protein</fullName>
    </submittedName>
</protein>
<evidence type="ECO:0000313" key="1">
    <source>
        <dbReference type="EMBL" id="TNN52097.1"/>
    </source>
</evidence>
<name>A0A4Z2GF12_9TELE</name>
<dbReference type="EMBL" id="SRLO01000559">
    <property type="protein sequence ID" value="TNN52097.1"/>
    <property type="molecule type" value="Genomic_DNA"/>
</dbReference>
<dbReference type="Proteomes" id="UP000314294">
    <property type="component" value="Unassembled WGS sequence"/>
</dbReference>
<organism evidence="1 2">
    <name type="scientific">Liparis tanakae</name>
    <name type="common">Tanaka's snailfish</name>
    <dbReference type="NCBI Taxonomy" id="230148"/>
    <lineage>
        <taxon>Eukaryota</taxon>
        <taxon>Metazoa</taxon>
        <taxon>Chordata</taxon>
        <taxon>Craniata</taxon>
        <taxon>Vertebrata</taxon>
        <taxon>Euteleostomi</taxon>
        <taxon>Actinopterygii</taxon>
        <taxon>Neopterygii</taxon>
        <taxon>Teleostei</taxon>
        <taxon>Neoteleostei</taxon>
        <taxon>Acanthomorphata</taxon>
        <taxon>Eupercaria</taxon>
        <taxon>Perciformes</taxon>
        <taxon>Cottioidei</taxon>
        <taxon>Cottales</taxon>
        <taxon>Liparidae</taxon>
        <taxon>Liparis</taxon>
    </lineage>
</organism>
<accession>A0A4Z2GF12</accession>
<dbReference type="AlphaFoldDB" id="A0A4Z2GF12"/>
<proteinExistence type="predicted"/>